<feature type="domain" description="Oligopeptide transport permease C-like N-terminal" evidence="4">
    <location>
        <begin position="26"/>
        <end position="76"/>
    </location>
</feature>
<dbReference type="EMBL" id="CP141614">
    <property type="protein sequence ID" value="WRP13686.1"/>
    <property type="molecule type" value="Genomic_DNA"/>
</dbReference>
<evidence type="ECO:0000256" key="2">
    <source>
        <dbReference type="ARBA" id="ARBA00022448"/>
    </source>
</evidence>
<keyword evidence="3" id="KW-1133">Transmembrane helix</keyword>
<gene>
    <name evidence="5" type="ORF">VLY81_09565</name>
</gene>
<evidence type="ECO:0000313" key="6">
    <source>
        <dbReference type="Proteomes" id="UP001333102"/>
    </source>
</evidence>
<evidence type="ECO:0000256" key="1">
    <source>
        <dbReference type="ARBA" id="ARBA00004651"/>
    </source>
</evidence>
<dbReference type="InterPro" id="IPR025966">
    <property type="entry name" value="OppC_N"/>
</dbReference>
<keyword evidence="3" id="KW-0812">Transmembrane</keyword>
<accession>A0ABZ1BMB1</accession>
<reference evidence="6" key="1">
    <citation type="submission" date="2023-12" db="EMBL/GenBank/DDBJ databases">
        <title>Novel isolates from deep terrestrial aquifers shed light on the physiology and ecology of the class Limnochordia.</title>
        <authorList>
            <person name="Karnachuk O.V."/>
            <person name="Lukina A.P."/>
            <person name="Avakyan M.R."/>
            <person name="Kadnikov V."/>
            <person name="Begmatov S."/>
            <person name="Beletsky A.V."/>
            <person name="Mardanov A.V."/>
            <person name="Ravin N.V."/>
        </authorList>
    </citation>
    <scope>NUCLEOTIDE SEQUENCE [LARGE SCALE GENOMIC DNA]</scope>
    <source>
        <strain evidence="6">LN</strain>
    </source>
</reference>
<evidence type="ECO:0000313" key="5">
    <source>
        <dbReference type="EMBL" id="WRP13686.1"/>
    </source>
</evidence>
<evidence type="ECO:0000256" key="3">
    <source>
        <dbReference type="SAM" id="Phobius"/>
    </source>
</evidence>
<sequence>MSTAPPAAPRAAPLGAVPRVAPGDGWRRLARIWWRNPLNAIGSVIILGLVGVAVAAPLIAPYDPLQQVLSERLQPPSARHWFGTDQFGRDIFSRVVYGTRIELQVILIVSLLGSTLGTAVGW</sequence>
<dbReference type="Pfam" id="PF12911">
    <property type="entry name" value="OppC_N"/>
    <property type="match status" value="1"/>
</dbReference>
<dbReference type="InterPro" id="IPR050366">
    <property type="entry name" value="BP-dependent_transpt_permease"/>
</dbReference>
<dbReference type="Proteomes" id="UP001333102">
    <property type="component" value="Chromosome"/>
</dbReference>
<proteinExistence type="predicted"/>
<feature type="transmembrane region" description="Helical" evidence="3">
    <location>
        <begin position="38"/>
        <end position="60"/>
    </location>
</feature>
<dbReference type="PANTHER" id="PTHR43386:SF1">
    <property type="entry name" value="D,D-DIPEPTIDE TRANSPORT SYSTEM PERMEASE PROTEIN DDPC-RELATED"/>
    <property type="match status" value="1"/>
</dbReference>
<dbReference type="PANTHER" id="PTHR43386">
    <property type="entry name" value="OLIGOPEPTIDE TRANSPORT SYSTEM PERMEASE PROTEIN APPC"/>
    <property type="match status" value="1"/>
</dbReference>
<keyword evidence="2" id="KW-0813">Transport</keyword>
<name>A0ABZ1BMB1_9FIRM</name>
<protein>
    <recommendedName>
        <fullName evidence="4">Oligopeptide transport permease C-like N-terminal domain-containing protein</fullName>
    </recommendedName>
</protein>
<keyword evidence="6" id="KW-1185">Reference proteome</keyword>
<organism evidence="5 6">
    <name type="scientific">Geochorda subterranea</name>
    <dbReference type="NCBI Taxonomy" id="3109564"/>
    <lineage>
        <taxon>Bacteria</taxon>
        <taxon>Bacillati</taxon>
        <taxon>Bacillota</taxon>
        <taxon>Limnochordia</taxon>
        <taxon>Limnochordales</taxon>
        <taxon>Geochordaceae</taxon>
        <taxon>Geochorda</taxon>
    </lineage>
</organism>
<keyword evidence="3" id="KW-0472">Membrane</keyword>
<evidence type="ECO:0000259" key="4">
    <source>
        <dbReference type="Pfam" id="PF12911"/>
    </source>
</evidence>
<comment type="subcellular location">
    <subcellularLocation>
        <location evidence="1">Cell membrane</location>
        <topology evidence="1">Multi-pass membrane protein</topology>
    </subcellularLocation>
</comment>